<protein>
    <submittedName>
        <fullName evidence="1">F-box domain containing protein</fullName>
    </submittedName>
</protein>
<evidence type="ECO:0000313" key="1">
    <source>
        <dbReference type="EMBL" id="AVK77219.1"/>
    </source>
</evidence>
<dbReference type="GeneID" id="36841674"/>
<accession>A0A2U7UFG3</accession>
<gene>
    <name evidence="1" type="ORF">pmac_cds_531</name>
</gene>
<dbReference type="SUPFAM" id="SSF81383">
    <property type="entry name" value="F-box domain"/>
    <property type="match status" value="1"/>
</dbReference>
<dbReference type="EMBL" id="MG011691">
    <property type="protein sequence ID" value="AVK77219.1"/>
    <property type="molecule type" value="Genomic_DNA"/>
</dbReference>
<dbReference type="RefSeq" id="YP_009481215.1">
    <property type="nucleotide sequence ID" value="NC_037665.1"/>
</dbReference>
<proteinExistence type="predicted"/>
<reference evidence="1" key="1">
    <citation type="journal article" date="2018" name="Nat. Commun.">
        <title>Diversity and evolution of the emerging Pandoraviridae family.</title>
        <authorList>
            <person name="Legendre M."/>
            <person name="Fabre E."/>
            <person name="Poirot O."/>
            <person name="Jeudy S."/>
            <person name="Lartigue A."/>
            <person name="Alempic J.M."/>
            <person name="Beucher L."/>
            <person name="Philippe N."/>
            <person name="Bertaux L."/>
            <person name="Christo-Foroux E."/>
            <person name="Labadie K."/>
            <person name="Coute Y."/>
            <person name="Abergel C."/>
            <person name="Claverie J.M."/>
        </authorList>
    </citation>
    <scope>NUCLEOTIDE SEQUENCE [LARGE SCALE GENOMIC DNA]</scope>
    <source>
        <strain evidence="1">Macleodensis</strain>
    </source>
</reference>
<dbReference type="KEGG" id="vg:36841674"/>
<dbReference type="Proteomes" id="UP000249758">
    <property type="component" value="Segment"/>
</dbReference>
<name>A0A2U7UFG3_9VIRU</name>
<organism evidence="1">
    <name type="scientific">Pandoravirus macleodensis</name>
    <dbReference type="NCBI Taxonomy" id="2107707"/>
    <lineage>
        <taxon>Viruses</taxon>
        <taxon>Pandoravirus</taxon>
    </lineage>
</organism>
<dbReference type="InterPro" id="IPR036047">
    <property type="entry name" value="F-box-like_dom_sf"/>
</dbReference>
<sequence length="386" mass="42033">MTTANVGVTSLPAELMCALFEHLDAGWRPLAAQVCQQWRACVRRIVLAKRDRHFDSTHALRPDKHTLALAVRGGHVGVVTWMAGASGRVDPYPRALAMTQWVASALSTSSRSWRDVLVAAAHDQRADILLWDAGYVHDSFALCAAVVYASDQLLESVCRVYQTRAMQTPRPPGDSRVFGCAVARGNINVLEILVEIGFTVGLSALFLAALCRDNAIMRVVRTAFYSTRPDVQRVLAAVRWLRDQHVCVPTDTSTEPDANLALVAKDVRLPWRPYVRVPSPIDLLPGGALGGLVLLDDDPLASVGRYLDALVRPLLVGDSSVVSGDLGVWIAMAPLKVGSSFGVEQQVGRILRTGNVEPVFVHIGDFERGYSTRAEGYLAEMACGRR</sequence>